<organism evidence="1 2">
    <name type="scientific">Favolaschia claudopus</name>
    <dbReference type="NCBI Taxonomy" id="2862362"/>
    <lineage>
        <taxon>Eukaryota</taxon>
        <taxon>Fungi</taxon>
        <taxon>Dikarya</taxon>
        <taxon>Basidiomycota</taxon>
        <taxon>Agaricomycotina</taxon>
        <taxon>Agaricomycetes</taxon>
        <taxon>Agaricomycetidae</taxon>
        <taxon>Agaricales</taxon>
        <taxon>Marasmiineae</taxon>
        <taxon>Mycenaceae</taxon>
        <taxon>Favolaschia</taxon>
    </lineage>
</organism>
<dbReference type="AlphaFoldDB" id="A0AAW0EI32"/>
<evidence type="ECO:0000313" key="2">
    <source>
        <dbReference type="Proteomes" id="UP001362999"/>
    </source>
</evidence>
<gene>
    <name evidence="1" type="ORF">R3P38DRAFT_2411054</name>
</gene>
<protein>
    <submittedName>
        <fullName evidence="1">Uncharacterized protein</fullName>
    </submittedName>
</protein>
<sequence length="52" mass="5635">SKQRKTKLKELDAQFNVPTLCKPPPLAVATTLIMDKLDQDVNGANGPDAIKT</sequence>
<name>A0AAW0EI32_9AGAR</name>
<keyword evidence="2" id="KW-1185">Reference proteome</keyword>
<reference evidence="1 2" key="1">
    <citation type="journal article" date="2024" name="J Genomics">
        <title>Draft genome sequencing and assembly of Favolaschia claudopus CIRM-BRFM 2984 isolated from oak limbs.</title>
        <authorList>
            <person name="Navarro D."/>
            <person name="Drula E."/>
            <person name="Chaduli D."/>
            <person name="Cazenave R."/>
            <person name="Ahrendt S."/>
            <person name="Wang J."/>
            <person name="Lipzen A."/>
            <person name="Daum C."/>
            <person name="Barry K."/>
            <person name="Grigoriev I.V."/>
            <person name="Favel A."/>
            <person name="Rosso M.N."/>
            <person name="Martin F."/>
        </authorList>
    </citation>
    <scope>NUCLEOTIDE SEQUENCE [LARGE SCALE GENOMIC DNA]</scope>
    <source>
        <strain evidence="1 2">CIRM-BRFM 2984</strain>
    </source>
</reference>
<dbReference type="Proteomes" id="UP001362999">
    <property type="component" value="Unassembled WGS sequence"/>
</dbReference>
<dbReference type="EMBL" id="JAWWNJ010000001">
    <property type="protein sequence ID" value="KAK7064871.1"/>
    <property type="molecule type" value="Genomic_DNA"/>
</dbReference>
<feature type="non-terminal residue" evidence="1">
    <location>
        <position position="52"/>
    </location>
</feature>
<accession>A0AAW0EI32</accession>
<proteinExistence type="predicted"/>
<feature type="non-terminal residue" evidence="1">
    <location>
        <position position="1"/>
    </location>
</feature>
<evidence type="ECO:0000313" key="1">
    <source>
        <dbReference type="EMBL" id="KAK7064871.1"/>
    </source>
</evidence>
<comment type="caution">
    <text evidence="1">The sequence shown here is derived from an EMBL/GenBank/DDBJ whole genome shotgun (WGS) entry which is preliminary data.</text>
</comment>